<accession>A0A840LAW7</accession>
<feature type="signal peptide" evidence="1">
    <location>
        <begin position="1"/>
        <end position="38"/>
    </location>
</feature>
<protein>
    <recommendedName>
        <fullName evidence="4">Outer membrane protein with beta-barrel domain</fullName>
    </recommendedName>
</protein>
<comment type="caution">
    <text evidence="2">The sequence shown here is derived from an EMBL/GenBank/DDBJ whole genome shotgun (WGS) entry which is preliminary data.</text>
</comment>
<feature type="chain" id="PRO_5033033723" description="Outer membrane protein with beta-barrel domain" evidence="1">
    <location>
        <begin position="39"/>
        <end position="222"/>
    </location>
</feature>
<keyword evidence="3" id="KW-1185">Reference proteome</keyword>
<keyword evidence="1" id="KW-0732">Signal</keyword>
<dbReference type="Proteomes" id="UP000562027">
    <property type="component" value="Unassembled WGS sequence"/>
</dbReference>
<dbReference type="RefSeq" id="WP_184303138.1">
    <property type="nucleotide sequence ID" value="NZ_JACHLP010000008.1"/>
</dbReference>
<evidence type="ECO:0000313" key="2">
    <source>
        <dbReference type="EMBL" id="MBB4845320.1"/>
    </source>
</evidence>
<evidence type="ECO:0000256" key="1">
    <source>
        <dbReference type="SAM" id="SignalP"/>
    </source>
</evidence>
<organism evidence="2 3">
    <name type="scientific">Roseateles oligotrophus</name>
    <dbReference type="NCBI Taxonomy" id="1769250"/>
    <lineage>
        <taxon>Bacteria</taxon>
        <taxon>Pseudomonadati</taxon>
        <taxon>Pseudomonadota</taxon>
        <taxon>Betaproteobacteria</taxon>
        <taxon>Burkholderiales</taxon>
        <taxon>Sphaerotilaceae</taxon>
        <taxon>Roseateles</taxon>
    </lineage>
</organism>
<evidence type="ECO:0008006" key="4">
    <source>
        <dbReference type="Google" id="ProtNLM"/>
    </source>
</evidence>
<name>A0A840LAW7_9BURK</name>
<reference evidence="2 3" key="1">
    <citation type="submission" date="2020-08" db="EMBL/GenBank/DDBJ databases">
        <title>Functional genomics of gut bacteria from endangered species of beetles.</title>
        <authorList>
            <person name="Carlos-Shanley C."/>
        </authorList>
    </citation>
    <scope>NUCLEOTIDE SEQUENCE [LARGE SCALE GENOMIC DNA]</scope>
    <source>
        <strain evidence="2 3">S00239</strain>
    </source>
</reference>
<gene>
    <name evidence="2" type="ORF">HNP55_003867</name>
</gene>
<proteinExistence type="predicted"/>
<dbReference type="Gene3D" id="2.40.160.170">
    <property type="match status" value="1"/>
</dbReference>
<dbReference type="AlphaFoldDB" id="A0A840LAW7"/>
<evidence type="ECO:0000313" key="3">
    <source>
        <dbReference type="Proteomes" id="UP000562027"/>
    </source>
</evidence>
<dbReference type="EMBL" id="JACHLP010000008">
    <property type="protein sequence ID" value="MBB4845320.1"/>
    <property type="molecule type" value="Genomic_DNA"/>
</dbReference>
<sequence>MKTASTPLSARPPRSMPRLLALSMQGLTALALHTSLLAADFSAAAPEAPKWQARLQLGSLDTSSNTGFDNTRYSGSRLLSAQLMGDYFLTGSGLRGVQGGLRATGGMLLGPISQSQQGFGLGQSSRLGQNFSLSQRSALSALAPALEGGDPNASLSYLGLGYSGQSLRGGWGFSADLGLLSDTGLGGLGGLRLGNSRSQGMEELMRDLRFKPVLQLGLSYSY</sequence>